<comment type="caution">
    <text evidence="2">The sequence shown here is derived from an EMBL/GenBank/DDBJ whole genome shotgun (WGS) entry which is preliminary data.</text>
</comment>
<evidence type="ECO:0000313" key="2">
    <source>
        <dbReference type="EMBL" id="GAX79211.1"/>
    </source>
</evidence>
<dbReference type="GO" id="GO:0019825">
    <property type="term" value="F:oxygen binding"/>
    <property type="evidence" value="ECO:0007669"/>
    <property type="project" value="InterPro"/>
</dbReference>
<evidence type="ECO:0000313" key="3">
    <source>
        <dbReference type="Proteomes" id="UP000232323"/>
    </source>
</evidence>
<reference evidence="2 3" key="1">
    <citation type="submission" date="2017-08" db="EMBL/GenBank/DDBJ databases">
        <title>Acidophilic green algal genome provides insights into adaptation to an acidic environment.</title>
        <authorList>
            <person name="Hirooka S."/>
            <person name="Hirose Y."/>
            <person name="Kanesaki Y."/>
            <person name="Higuchi S."/>
            <person name="Fujiwara T."/>
            <person name="Onuma R."/>
            <person name="Era A."/>
            <person name="Ohbayashi R."/>
            <person name="Uzuka A."/>
            <person name="Nozaki H."/>
            <person name="Yoshikawa H."/>
            <person name="Miyagishima S.Y."/>
        </authorList>
    </citation>
    <scope>NUCLEOTIDE SEQUENCE [LARGE SCALE GENOMIC DNA]</scope>
    <source>
        <strain evidence="2 3">NIES-2499</strain>
    </source>
</reference>
<name>A0A250X803_9CHLO</name>
<feature type="region of interest" description="Disordered" evidence="1">
    <location>
        <begin position="185"/>
        <end position="239"/>
    </location>
</feature>
<protein>
    <submittedName>
        <fullName evidence="2">Uncharacterized protein</fullName>
    </submittedName>
</protein>
<keyword evidence="3" id="KW-1185">Reference proteome</keyword>
<dbReference type="Proteomes" id="UP000232323">
    <property type="component" value="Unassembled WGS sequence"/>
</dbReference>
<sequence>MADTRENISEADFDDPDEADDDFSPACYSVDIAARLSLGSDIAIAMGCGADIGTLYDHRFIDSHSHYPSNDFDNGVYERLGGWENLTACLAEVLQKIESDTSLELLHKEGHLSGLVMTHLVALMNAAMLGPSSSTAAENWKMQRQSLKDLGLSEMQSVAVVKHALDALKVMGLSESIVQSAEKNLKGNAVRQYRSSPSSPHLKHRGYHQNSSSSSSSRRQSPGSLSPIMSNLGSGNEGARQPMCRYGAASVMKTGKLSFMWSACDFEESAKHEAKGHSLPIRKIHTSALPLHTSNLACAESPRQALTCLLSAGDEEVGEALCRQSENLTLDAMSLSSLKHAGKVALASGDEKSCLQKYEVDGLLASLSVADS</sequence>
<organism evidence="2 3">
    <name type="scientific">Chlamydomonas eustigma</name>
    <dbReference type="NCBI Taxonomy" id="1157962"/>
    <lineage>
        <taxon>Eukaryota</taxon>
        <taxon>Viridiplantae</taxon>
        <taxon>Chlorophyta</taxon>
        <taxon>core chlorophytes</taxon>
        <taxon>Chlorophyceae</taxon>
        <taxon>CS clade</taxon>
        <taxon>Chlamydomonadales</taxon>
        <taxon>Chlamydomonadaceae</taxon>
        <taxon>Chlamydomonas</taxon>
    </lineage>
</organism>
<dbReference type="Gene3D" id="1.10.490.10">
    <property type="entry name" value="Globins"/>
    <property type="match status" value="1"/>
</dbReference>
<dbReference type="GO" id="GO:0020037">
    <property type="term" value="F:heme binding"/>
    <property type="evidence" value="ECO:0007669"/>
    <property type="project" value="InterPro"/>
</dbReference>
<evidence type="ECO:0000256" key="1">
    <source>
        <dbReference type="SAM" id="MobiDB-lite"/>
    </source>
</evidence>
<proteinExistence type="predicted"/>
<feature type="compositionally biased region" description="Low complexity" evidence="1">
    <location>
        <begin position="211"/>
        <end position="227"/>
    </location>
</feature>
<feature type="region of interest" description="Disordered" evidence="1">
    <location>
        <begin position="1"/>
        <end position="20"/>
    </location>
</feature>
<dbReference type="AlphaFoldDB" id="A0A250X803"/>
<gene>
    <name evidence="2" type="ORF">CEUSTIGMA_g6651.t1</name>
</gene>
<accession>A0A250X803</accession>
<dbReference type="EMBL" id="BEGY01000040">
    <property type="protein sequence ID" value="GAX79211.1"/>
    <property type="molecule type" value="Genomic_DNA"/>
</dbReference>
<feature type="compositionally biased region" description="Acidic residues" evidence="1">
    <location>
        <begin position="9"/>
        <end position="20"/>
    </location>
</feature>
<dbReference type="InterPro" id="IPR012292">
    <property type="entry name" value="Globin/Proto"/>
</dbReference>